<evidence type="ECO:0008006" key="4">
    <source>
        <dbReference type="Google" id="ProtNLM"/>
    </source>
</evidence>
<feature type="compositionally biased region" description="Low complexity" evidence="1">
    <location>
        <begin position="383"/>
        <end position="398"/>
    </location>
</feature>
<organism evidence="2 3">
    <name type="scientific">Dyella japonica DSM 16301</name>
    <dbReference type="NCBI Taxonomy" id="1440762"/>
    <lineage>
        <taxon>Bacteria</taxon>
        <taxon>Pseudomonadati</taxon>
        <taxon>Pseudomonadota</taxon>
        <taxon>Gammaproteobacteria</taxon>
        <taxon>Lysobacterales</taxon>
        <taxon>Rhodanobacteraceae</taxon>
        <taxon>Dyella</taxon>
    </lineage>
</organism>
<evidence type="ECO:0000313" key="2">
    <source>
        <dbReference type="EMBL" id="KLD66161.1"/>
    </source>
</evidence>
<reference evidence="2 3" key="1">
    <citation type="journal article" date="2015" name="Antonie Van Leeuwenhoek">
        <title>A phylogenomic and molecular marker based taxonomic framework for the order Xanthomonadales: proposal to transfer the families Algiphilaceae and Solimonadaceae to the order Nevskiales ord. nov. and to create a new family within the order Xanthomonadales, the family Rhodanobacteraceae fam. nov., containing the genus Rhodanobacter and its closest relatives.</title>
        <authorList>
            <person name="Naushad S."/>
            <person name="Adeolu M."/>
            <person name="Wong S."/>
            <person name="Sohail M."/>
            <person name="Schellhorn H.E."/>
            <person name="Gupta R.S."/>
        </authorList>
    </citation>
    <scope>NUCLEOTIDE SEQUENCE [LARGE SCALE GENOMIC DNA]</scope>
    <source>
        <strain evidence="2 3">DSM 16301</strain>
    </source>
</reference>
<dbReference type="Proteomes" id="UP000035481">
    <property type="component" value="Unassembled WGS sequence"/>
</dbReference>
<dbReference type="EMBL" id="JPLA01000001">
    <property type="protein sequence ID" value="KLD66161.1"/>
    <property type="molecule type" value="Genomic_DNA"/>
</dbReference>
<dbReference type="NCBIfam" id="TIGR02243">
    <property type="entry name" value="putative baseplate assembly protein"/>
    <property type="match status" value="1"/>
</dbReference>
<evidence type="ECO:0000256" key="1">
    <source>
        <dbReference type="SAM" id="MobiDB-lite"/>
    </source>
</evidence>
<dbReference type="STRING" id="1440762.Y882_00330"/>
<sequence length="956" mass="101009">MSAVESTEGRAPIGCRSLPVCAEDARRERVRLGGNLNGIDYVEVGDDGVTLCVHLFGDVPADIGVANVRVSGGDRIVGLHALSVSEESEPDMHDDVCLRVVLDREGDFSVYCLCLVDAASGADAASWIAYPGFDPRYACAELRFRLGCGRDLDCAAQTPCVEPAIPLPEINYLARDYQSFRQLFLDRMALNIPAWQERHVPDIGIAMVEVMAYVADYLCYYQDAVATEAYLQTARRRISVRRHARLVDYRMHEGCNARALVTLSLAAGEATLALDNLLLLAPPPGQGSVTAGAIDATQLAAARANGAMVFEAMALDGEDTITVVAAQSAMRFYTWGGELCCLPKGSTQAVLIDASSIPLPALPPPSSPPVPAPSPAAPPTPAGVPSSDGQPATVAPVAAAAPKDSGSVAMVAAPQRALKLQVGDLLIFEEVLGPATGNPSDANPLHRHAVRLTAVQELVDPLDGTLLLQVSWDSCDALPFDLCLSVRMPAPDCSWVHDVSLARGNVLLVDHGDHAPGQCQCAALCVPPGSADDSTYPGLDTALAAVPDACARCGTLTEDCWLIPGATHYGCCTCEGAVQDVTRPPSDTGHTVQGSPLTWAEPLPAGPNAPVCQLLARDPRQALPQLRVYGGPLAEVLVDGVPADAYGWQAQRDLLASGPDDRHYVVEMDDDGDAHLRFGDGVLGQRPDAGDFFRALVRVGNGPAGNVGRDSIVWFALKSGVAPSGVVPRNPLAAAGGTAPETLGEVKQYAPGAFRARPLRAIVADDYTQFADQQPGVQDAACQLAWTGSWFEADVVIDPLGTEVLDPAMAVGIKRALWPYRRIGHDLAVLGARYVPLTIELSICVLPDFLQAHVKAELINRFRAGLRSDGQPGFFHPDRLMLGEPVLLSALLAEAQAVTGVAHVEVITLTRADGGQPGDVPADGELHLAGMEIAQVDNDPDHPDHGSITFTMRGGR</sequence>
<proteinExistence type="predicted"/>
<dbReference type="AlphaFoldDB" id="A0A0G9H9Q6"/>
<feature type="region of interest" description="Disordered" evidence="1">
    <location>
        <begin position="362"/>
        <end position="398"/>
    </location>
</feature>
<protein>
    <recommendedName>
        <fullName evidence="4">Baseplate protein J-like domain-containing protein</fullName>
    </recommendedName>
</protein>
<accession>A0A0G9H9Q6</accession>
<evidence type="ECO:0000313" key="3">
    <source>
        <dbReference type="Proteomes" id="UP000035481"/>
    </source>
</evidence>
<dbReference type="OrthoDB" id="9796131at2"/>
<dbReference type="RefSeq" id="WP_046969866.1">
    <property type="nucleotide sequence ID" value="NZ_JPLA01000001.1"/>
</dbReference>
<gene>
    <name evidence="2" type="ORF">Y882_00330</name>
</gene>
<feature type="compositionally biased region" description="Pro residues" evidence="1">
    <location>
        <begin position="362"/>
        <end position="382"/>
    </location>
</feature>
<comment type="caution">
    <text evidence="2">The sequence shown here is derived from an EMBL/GenBank/DDBJ whole genome shotgun (WGS) entry which is preliminary data.</text>
</comment>
<name>A0A0G9H9Q6_9GAMM</name>
<dbReference type="InterPro" id="IPR011749">
    <property type="entry name" value="CHP02243"/>
</dbReference>
<dbReference type="PATRIC" id="fig|1440762.4.peg.62"/>